<evidence type="ECO:0000313" key="2">
    <source>
        <dbReference type="Proteomes" id="UP000187203"/>
    </source>
</evidence>
<evidence type="ECO:0000313" key="1">
    <source>
        <dbReference type="EMBL" id="OMO88361.1"/>
    </source>
</evidence>
<comment type="caution">
    <text evidence="1">The sequence shown here is derived from an EMBL/GenBank/DDBJ whole genome shotgun (WGS) entry which is preliminary data.</text>
</comment>
<keyword evidence="2" id="KW-1185">Reference proteome</keyword>
<dbReference type="Proteomes" id="UP000187203">
    <property type="component" value="Unassembled WGS sequence"/>
</dbReference>
<accession>A0A1R3J0L3</accession>
<protein>
    <submittedName>
        <fullName evidence="1">F-box/LRR-repeat protein 15-like protein</fullName>
    </submittedName>
</protein>
<proteinExistence type="predicted"/>
<gene>
    <name evidence="1" type="ORF">COLO4_20287</name>
</gene>
<name>A0A1R3J0L3_9ROSI</name>
<organism evidence="1 2">
    <name type="scientific">Corchorus olitorius</name>
    <dbReference type="NCBI Taxonomy" id="93759"/>
    <lineage>
        <taxon>Eukaryota</taxon>
        <taxon>Viridiplantae</taxon>
        <taxon>Streptophyta</taxon>
        <taxon>Embryophyta</taxon>
        <taxon>Tracheophyta</taxon>
        <taxon>Spermatophyta</taxon>
        <taxon>Magnoliopsida</taxon>
        <taxon>eudicotyledons</taxon>
        <taxon>Gunneridae</taxon>
        <taxon>Pentapetalae</taxon>
        <taxon>rosids</taxon>
        <taxon>malvids</taxon>
        <taxon>Malvales</taxon>
        <taxon>Malvaceae</taxon>
        <taxon>Grewioideae</taxon>
        <taxon>Apeibeae</taxon>
        <taxon>Corchorus</taxon>
    </lineage>
</organism>
<dbReference type="EMBL" id="AWUE01017096">
    <property type="protein sequence ID" value="OMO88361.1"/>
    <property type="molecule type" value="Genomic_DNA"/>
</dbReference>
<sequence length="323" mass="36600">MGKDKKLIVFLELMEFYTRILKDTPRLIAMSIDNEDSLRAMLTIRKEPIDQEDQNLPPTPLKKIKIRMTISKRPTFDLIQELLETNTNTLEELSLSLGALGGERLSSLTFNALKIINLENTTQIALQTLVSGGTPLLQSLSLKTCSFIAINGGGAEANQLLLNSPSLTIIDMVGCDLTPYSSLHIQTPLLDVLTLDNVIWGPNFQLSIRVQRINKLVFKGNLVDNNFEIQSIGWSFLGLIEYGFPPTKVGHDLHSMMMGLRATNMMEMDASTSETMYMFLANKEPIFYWGLEEIKVHGTLENRWEIHKFFQKFIIPWGYIIDN</sequence>
<reference evidence="2" key="1">
    <citation type="submission" date="2013-09" db="EMBL/GenBank/DDBJ databases">
        <title>Corchorus olitorius genome sequencing.</title>
        <authorList>
            <person name="Alam M."/>
            <person name="Haque M.S."/>
            <person name="Islam M.S."/>
            <person name="Emdad E.M."/>
            <person name="Islam M.M."/>
            <person name="Ahmed B."/>
            <person name="Halim A."/>
            <person name="Hossen Q.M.M."/>
            <person name="Hossain M.Z."/>
            <person name="Ahmed R."/>
            <person name="Khan M.M."/>
            <person name="Islam R."/>
            <person name="Rashid M.M."/>
            <person name="Khan S.A."/>
            <person name="Rahman M.S."/>
            <person name="Alam M."/>
            <person name="Yahiya A.S."/>
            <person name="Khan M.S."/>
            <person name="Azam M.S."/>
            <person name="Haque T."/>
            <person name="Lashkar M.Z.H."/>
            <person name="Akhand A.I."/>
            <person name="Morshed G."/>
            <person name="Roy S."/>
            <person name="Uddin K.S."/>
            <person name="Rabeya T."/>
            <person name="Hossain A.S."/>
            <person name="Chowdhury A."/>
            <person name="Snigdha A.R."/>
            <person name="Mortoza M.S."/>
            <person name="Matin S.A."/>
            <person name="Hoque S.M.E."/>
            <person name="Islam M.K."/>
            <person name="Roy D.K."/>
            <person name="Haider R."/>
            <person name="Moosa M.M."/>
            <person name="Elias S.M."/>
            <person name="Hasan A.M."/>
            <person name="Jahan S."/>
            <person name="Shafiuddin M."/>
            <person name="Mahmood N."/>
            <person name="Shommy N.S."/>
        </authorList>
    </citation>
    <scope>NUCLEOTIDE SEQUENCE [LARGE SCALE GENOMIC DNA]</scope>
    <source>
        <strain evidence="2">cv. O-4</strain>
    </source>
</reference>
<dbReference type="AlphaFoldDB" id="A0A1R3J0L3"/>